<keyword evidence="1" id="KW-0472">Membrane</keyword>
<feature type="domain" description="DUF7583" evidence="2">
    <location>
        <begin position="747"/>
        <end position="833"/>
    </location>
</feature>
<feature type="domain" description="DUF7583" evidence="2">
    <location>
        <begin position="457"/>
        <end position="549"/>
    </location>
</feature>
<feature type="transmembrane region" description="Helical" evidence="1">
    <location>
        <begin position="847"/>
        <end position="867"/>
    </location>
</feature>
<dbReference type="Pfam" id="PF24488">
    <property type="entry name" value="DUF7584"/>
    <property type="match status" value="1"/>
</dbReference>
<proteinExistence type="predicted"/>
<evidence type="ECO:0000259" key="3">
    <source>
        <dbReference type="Pfam" id="PF24488"/>
    </source>
</evidence>
<keyword evidence="1" id="KW-0812">Transmembrane</keyword>
<protein>
    <submittedName>
        <fullName evidence="5">EGF-like domain-containing protein</fullName>
    </submittedName>
</protein>
<dbReference type="WBParaSite" id="SPAL_0001064100.1">
    <property type="protein sequence ID" value="SPAL_0001064100.1"/>
    <property type="gene ID" value="SPAL_0001064100"/>
</dbReference>
<feature type="domain" description="DUF7583" evidence="2">
    <location>
        <begin position="271"/>
        <end position="359"/>
    </location>
</feature>
<feature type="domain" description="DUF7583" evidence="2">
    <location>
        <begin position="648"/>
        <end position="739"/>
    </location>
</feature>
<dbReference type="Pfam" id="PF24486">
    <property type="entry name" value="DUF7583"/>
    <property type="match status" value="4"/>
</dbReference>
<evidence type="ECO:0000313" key="4">
    <source>
        <dbReference type="Proteomes" id="UP000046392"/>
    </source>
</evidence>
<evidence type="ECO:0000259" key="2">
    <source>
        <dbReference type="Pfam" id="PF24486"/>
    </source>
</evidence>
<keyword evidence="1" id="KW-1133">Transmembrane helix</keyword>
<reference evidence="5" key="1">
    <citation type="submission" date="2017-02" db="UniProtKB">
        <authorList>
            <consortium name="WormBaseParasite"/>
        </authorList>
    </citation>
    <scope>IDENTIFICATION</scope>
</reference>
<sequence>MVNESLIFESKDRNKYHWRIYNLKKSGFKQIINCLIINQYAPGFLHEYGWALKIEYIDSLQHINIISDEYFNIELHSYKKKIITTSYVAERTIVFGEKSGYREFNSTHPNLYKGDTLIIFDDDKIKSEDIEFLEPISIKKIFHPPPSIKISNDPKVKVNDKNKEWWLVEPQSFPYTFTIKLVYNGTTNYPGFFDYENINVFYLTYSKDNKLKKEVLEEFTKPNRPSKRDIILSEPAIVKINYYCDDCIDGGINVMQNMLIGKNFDFNDKFLPSIGYYYDKLHFNLNCSMSTNGITHLKTILFNNERIEIQSLQRTSDKSKGNFTLINDVVIFKNKNPSGTLNCTYIYPMGEFQTSQMYKSFKDEEMPLITYYRDKLLFKPNCSTNQGNSAILKTILFDKERIEIDDLKGTSNGTKGNFKYNETLVTFMDTNPKGKLSCIYKLTYGEVSRNETYKFFSNESMPFVTYPYDQLPIKPNCFMDQGNSANLKSVLFNNESIEVDDLKNATGATKGNFKIEGKKVVFMGNHPEGKLSCIYKLTHGKYQIIQGYKYFKTTKYPLIRYASDQLPFKANCSINLKENVRLTTIMFNDESIEVGDLESTSDGIKRNFKLEGGFVYFIDSNPKGTWICVYKLYVGEIKTFQEYEPIESTTLPDVRYAYGQLNFNPNCSRKKDDSTQLKAIVHTNKWIEVEGLDDAALNQMENLKSTRKFLFYTAKNPKGKFICIYKFPIGKIEWSQNYKPILNETLPVVYSFNELGYKANCSVNLNNYTNLKHISFKDDKIEFRFLKLRKFQERGRLKLEKDFVINTENNPNGTLHCLYDVPIGEVLVKKEFKTTRIDNGQISTNKIGVMGSMILAFVIVINIMILVI</sequence>
<name>A0A0N5BXX8_STREA</name>
<dbReference type="InterPro" id="IPR056005">
    <property type="entry name" value="DUF7583"/>
</dbReference>
<keyword evidence="4" id="KW-1185">Reference proteome</keyword>
<dbReference type="AlphaFoldDB" id="A0A0N5BXX8"/>
<organism evidence="4 5">
    <name type="scientific">Strongyloides papillosus</name>
    <name type="common">Intestinal threadworm</name>
    <dbReference type="NCBI Taxonomy" id="174720"/>
    <lineage>
        <taxon>Eukaryota</taxon>
        <taxon>Metazoa</taxon>
        <taxon>Ecdysozoa</taxon>
        <taxon>Nematoda</taxon>
        <taxon>Chromadorea</taxon>
        <taxon>Rhabditida</taxon>
        <taxon>Tylenchina</taxon>
        <taxon>Panagrolaimomorpha</taxon>
        <taxon>Strongyloidoidea</taxon>
        <taxon>Strongyloididae</taxon>
        <taxon>Strongyloides</taxon>
    </lineage>
</organism>
<feature type="domain" description="DUF7584" evidence="3">
    <location>
        <begin position="145"/>
        <end position="247"/>
    </location>
</feature>
<evidence type="ECO:0000313" key="5">
    <source>
        <dbReference type="WBParaSite" id="SPAL_0001064100.1"/>
    </source>
</evidence>
<evidence type="ECO:0000256" key="1">
    <source>
        <dbReference type="SAM" id="Phobius"/>
    </source>
</evidence>
<dbReference type="InterPro" id="IPR056006">
    <property type="entry name" value="DUF7584"/>
</dbReference>
<dbReference type="Proteomes" id="UP000046392">
    <property type="component" value="Unplaced"/>
</dbReference>
<accession>A0A0N5BXX8</accession>